<comment type="caution">
    <text evidence="2">The sequence shown here is derived from an EMBL/GenBank/DDBJ whole genome shotgun (WGS) entry which is preliminary data.</text>
</comment>
<keyword evidence="1" id="KW-0732">Signal</keyword>
<evidence type="ECO:0000313" key="2">
    <source>
        <dbReference type="EMBL" id="MBF4438355.1"/>
    </source>
</evidence>
<evidence type="ECO:0000313" key="3">
    <source>
        <dbReference type="Proteomes" id="UP000786185"/>
    </source>
</evidence>
<feature type="non-terminal residue" evidence="2">
    <location>
        <position position="89"/>
    </location>
</feature>
<sequence length="89" mass="9926">MKTKKSHLMLTLAVLMTLSTTAQSDGDLSSIGEFEKKQQDIMASNQVHEDKIKALNNLMEEFDAQAKLLEKFQAVRNAQNPQSSETNVS</sequence>
<feature type="chain" id="PRO_5043610382" evidence="1">
    <location>
        <begin position="25"/>
        <end position="89"/>
    </location>
</feature>
<feature type="signal peptide" evidence="1">
    <location>
        <begin position="1"/>
        <end position="24"/>
    </location>
</feature>
<dbReference type="AlphaFoldDB" id="A0AAW4BK53"/>
<name>A0AAW4BK53_VIBAN</name>
<dbReference type="EMBL" id="SCLC01001989">
    <property type="protein sequence ID" value="MBF4438355.1"/>
    <property type="molecule type" value="Genomic_DNA"/>
</dbReference>
<accession>A0AAW4BK53</accession>
<protein>
    <submittedName>
        <fullName evidence="2">Uncharacterized protein</fullName>
    </submittedName>
</protein>
<dbReference type="Proteomes" id="UP000786185">
    <property type="component" value="Unassembled WGS sequence"/>
</dbReference>
<gene>
    <name evidence="2" type="ORF">ERJ77_28485</name>
</gene>
<evidence type="ECO:0000256" key="1">
    <source>
        <dbReference type="SAM" id="SignalP"/>
    </source>
</evidence>
<proteinExistence type="predicted"/>
<reference evidence="2" key="1">
    <citation type="journal article" date="2021" name="PeerJ">
        <title>Analysis of 44 Vibrio anguillarum genomes reveals high genetic diversity.</title>
        <authorList>
            <person name="Hansen M.J."/>
            <person name="Dalsgaard I."/>
        </authorList>
    </citation>
    <scope>NUCLEOTIDE SEQUENCE</scope>
    <source>
        <strain evidence="2">850617-1/1</strain>
    </source>
</reference>
<organism evidence="2 3">
    <name type="scientific">Vibrio anguillarum</name>
    <name type="common">Listonella anguillarum</name>
    <dbReference type="NCBI Taxonomy" id="55601"/>
    <lineage>
        <taxon>Bacteria</taxon>
        <taxon>Pseudomonadati</taxon>
        <taxon>Pseudomonadota</taxon>
        <taxon>Gammaproteobacteria</taxon>
        <taxon>Vibrionales</taxon>
        <taxon>Vibrionaceae</taxon>
        <taxon>Vibrio</taxon>
    </lineage>
</organism>